<protein>
    <submittedName>
        <fullName evidence="5">NUDIX domain-containing protein</fullName>
    </submittedName>
</protein>
<dbReference type="PANTHER" id="PTHR43046">
    <property type="entry name" value="GDP-MANNOSE MANNOSYL HYDROLASE"/>
    <property type="match status" value="1"/>
</dbReference>
<keyword evidence="6" id="KW-1185">Reference proteome</keyword>
<evidence type="ECO:0000256" key="2">
    <source>
        <dbReference type="ARBA" id="ARBA00022801"/>
    </source>
</evidence>
<dbReference type="SUPFAM" id="SSF55811">
    <property type="entry name" value="Nudix"/>
    <property type="match status" value="1"/>
</dbReference>
<evidence type="ECO:0000256" key="3">
    <source>
        <dbReference type="ARBA" id="ARBA00022842"/>
    </source>
</evidence>
<dbReference type="RefSeq" id="WP_345001267.1">
    <property type="nucleotide sequence ID" value="NZ_BAABFR010000146.1"/>
</dbReference>
<organism evidence="5 6">
    <name type="scientific">Tsukamurella soli</name>
    <dbReference type="NCBI Taxonomy" id="644556"/>
    <lineage>
        <taxon>Bacteria</taxon>
        <taxon>Bacillati</taxon>
        <taxon>Actinomycetota</taxon>
        <taxon>Actinomycetes</taxon>
        <taxon>Mycobacteriales</taxon>
        <taxon>Tsukamurellaceae</taxon>
        <taxon>Tsukamurella</taxon>
    </lineage>
</organism>
<evidence type="ECO:0000256" key="1">
    <source>
        <dbReference type="ARBA" id="ARBA00001946"/>
    </source>
</evidence>
<dbReference type="Gene3D" id="3.90.79.10">
    <property type="entry name" value="Nucleoside Triphosphate Pyrophosphohydrolase"/>
    <property type="match status" value="1"/>
</dbReference>
<evidence type="ECO:0000259" key="4">
    <source>
        <dbReference type="PROSITE" id="PS51462"/>
    </source>
</evidence>
<keyword evidence="3" id="KW-0460">Magnesium</keyword>
<gene>
    <name evidence="5" type="ORF">GCM10023147_49240</name>
</gene>
<keyword evidence="2" id="KW-0378">Hydrolase</keyword>
<name>A0ABP8KG39_9ACTN</name>
<dbReference type="Proteomes" id="UP001500635">
    <property type="component" value="Unassembled WGS sequence"/>
</dbReference>
<dbReference type="PROSITE" id="PS51462">
    <property type="entry name" value="NUDIX"/>
    <property type="match status" value="1"/>
</dbReference>
<evidence type="ECO:0000313" key="5">
    <source>
        <dbReference type="EMBL" id="GAA4405895.1"/>
    </source>
</evidence>
<proteinExistence type="predicted"/>
<evidence type="ECO:0000313" key="6">
    <source>
        <dbReference type="Proteomes" id="UP001500635"/>
    </source>
</evidence>
<comment type="cofactor">
    <cofactor evidence="1">
        <name>Mg(2+)</name>
        <dbReference type="ChEBI" id="CHEBI:18420"/>
    </cofactor>
</comment>
<dbReference type="CDD" id="cd04685">
    <property type="entry name" value="NUDIX_Hydrolase"/>
    <property type="match status" value="1"/>
</dbReference>
<dbReference type="PROSITE" id="PS00893">
    <property type="entry name" value="NUDIX_BOX"/>
    <property type="match status" value="1"/>
</dbReference>
<dbReference type="EMBL" id="BAABFR010000146">
    <property type="protein sequence ID" value="GAA4405895.1"/>
    <property type="molecule type" value="Genomic_DNA"/>
</dbReference>
<dbReference type="InterPro" id="IPR015797">
    <property type="entry name" value="NUDIX_hydrolase-like_dom_sf"/>
</dbReference>
<dbReference type="InterPro" id="IPR020084">
    <property type="entry name" value="NUDIX_hydrolase_CS"/>
</dbReference>
<feature type="domain" description="Nudix hydrolase" evidence="4">
    <location>
        <begin position="177"/>
        <end position="319"/>
    </location>
</feature>
<dbReference type="InterPro" id="IPR000086">
    <property type="entry name" value="NUDIX_hydrolase_dom"/>
</dbReference>
<reference evidence="6" key="1">
    <citation type="journal article" date="2019" name="Int. J. Syst. Evol. Microbiol.">
        <title>The Global Catalogue of Microorganisms (GCM) 10K type strain sequencing project: providing services to taxonomists for standard genome sequencing and annotation.</title>
        <authorList>
            <consortium name="The Broad Institute Genomics Platform"/>
            <consortium name="The Broad Institute Genome Sequencing Center for Infectious Disease"/>
            <person name="Wu L."/>
            <person name="Ma J."/>
        </authorList>
    </citation>
    <scope>NUCLEOTIDE SEQUENCE [LARGE SCALE GENOMIC DNA]</scope>
    <source>
        <strain evidence="6">JCM 17688</strain>
    </source>
</reference>
<sequence>MIDLTATSIVVAGLILILLVAVAGTAYQTAHRLDRLHVRTDLSWQALESALARRAAVARTVAVHLPPDHADRLRRFADRAEAADRTERETSENRLSAALSALDVTTLPAPLIAELADADARVMIARRFHNDAVRDTRALRGRRFVRSLHLGGTAQMPAYFDIVDRAGAVETPVFESRPRVSARVLLLDPDGAVLLIRGHDPQLADTRGFWFTVGGGVDDGEGLADAAVREVFEETGRRLDRGALRGPVFRRESVFTFAGQRFDSVEYFYVCAVDRFTPAPTRLGDVEARMVDEFRWCTADDIRALIAERPVYPGELASRLGEARAALNGTGALPTVDIR</sequence>
<comment type="caution">
    <text evidence="5">The sequence shown here is derived from an EMBL/GenBank/DDBJ whole genome shotgun (WGS) entry which is preliminary data.</text>
</comment>
<dbReference type="PANTHER" id="PTHR43046:SF12">
    <property type="entry name" value="GDP-MANNOSE MANNOSYL HYDROLASE"/>
    <property type="match status" value="1"/>
</dbReference>
<dbReference type="Pfam" id="PF00293">
    <property type="entry name" value="NUDIX"/>
    <property type="match status" value="1"/>
</dbReference>
<accession>A0ABP8KG39</accession>